<protein>
    <submittedName>
        <fullName evidence="2">Uncharacterized protein</fullName>
    </submittedName>
</protein>
<evidence type="ECO:0000313" key="2">
    <source>
        <dbReference type="EMBL" id="QHT17878.1"/>
    </source>
</evidence>
<keyword evidence="1" id="KW-1133">Transmembrane helix</keyword>
<dbReference type="AlphaFoldDB" id="A0A6C0DLR0"/>
<sequence>MKKFIIYLFYKINVVLYILLYIMSLKLFQSVKIIERWIAYFRQYEIKISPL</sequence>
<name>A0A6C0DLR0_9ZZZZ</name>
<accession>A0A6C0DLR0</accession>
<evidence type="ECO:0000256" key="1">
    <source>
        <dbReference type="SAM" id="Phobius"/>
    </source>
</evidence>
<organism evidence="2">
    <name type="scientific">viral metagenome</name>
    <dbReference type="NCBI Taxonomy" id="1070528"/>
    <lineage>
        <taxon>unclassified sequences</taxon>
        <taxon>metagenomes</taxon>
        <taxon>organismal metagenomes</taxon>
    </lineage>
</organism>
<proteinExistence type="predicted"/>
<reference evidence="2" key="1">
    <citation type="journal article" date="2020" name="Nature">
        <title>Giant virus diversity and host interactions through global metagenomics.</title>
        <authorList>
            <person name="Schulz F."/>
            <person name="Roux S."/>
            <person name="Paez-Espino D."/>
            <person name="Jungbluth S."/>
            <person name="Walsh D.A."/>
            <person name="Denef V.J."/>
            <person name="McMahon K.D."/>
            <person name="Konstantinidis K.T."/>
            <person name="Eloe-Fadrosh E.A."/>
            <person name="Kyrpides N.C."/>
            <person name="Woyke T."/>
        </authorList>
    </citation>
    <scope>NUCLEOTIDE SEQUENCE</scope>
    <source>
        <strain evidence="2">GVMAG-M-3300023174-3</strain>
    </source>
</reference>
<dbReference type="EMBL" id="MN739646">
    <property type="protein sequence ID" value="QHT17878.1"/>
    <property type="molecule type" value="Genomic_DNA"/>
</dbReference>
<keyword evidence="1" id="KW-0812">Transmembrane</keyword>
<keyword evidence="1" id="KW-0472">Membrane</keyword>
<feature type="transmembrane region" description="Helical" evidence="1">
    <location>
        <begin position="6"/>
        <end position="28"/>
    </location>
</feature>